<dbReference type="OrthoDB" id="6475849at2759"/>
<dbReference type="SUPFAM" id="SSF55486">
    <property type="entry name" value="Metalloproteases ('zincins'), catalytic domain"/>
    <property type="match status" value="1"/>
</dbReference>
<dbReference type="EMBL" id="CACRXK020028089">
    <property type="protein sequence ID" value="CAB4041289.1"/>
    <property type="molecule type" value="Genomic_DNA"/>
</dbReference>
<gene>
    <name evidence="1" type="ORF">PACLA_8A088763</name>
</gene>
<comment type="caution">
    <text evidence="1">The sequence shown here is derived from an EMBL/GenBank/DDBJ whole genome shotgun (WGS) entry which is preliminary data.</text>
</comment>
<dbReference type="Proteomes" id="UP001152795">
    <property type="component" value="Unassembled WGS sequence"/>
</dbReference>
<dbReference type="GO" id="GO:0004222">
    <property type="term" value="F:metalloendopeptidase activity"/>
    <property type="evidence" value="ECO:0007669"/>
    <property type="project" value="InterPro"/>
</dbReference>
<dbReference type="InterPro" id="IPR024079">
    <property type="entry name" value="MetalloPept_cat_dom_sf"/>
</dbReference>
<dbReference type="AlphaFoldDB" id="A0A7D9M0D1"/>
<dbReference type="InterPro" id="IPR000718">
    <property type="entry name" value="Peptidase_M13"/>
</dbReference>
<accession>A0A7D9M0D1</accession>
<feature type="non-terminal residue" evidence="1">
    <location>
        <position position="1"/>
    </location>
</feature>
<protein>
    <submittedName>
        <fullName evidence="1">Endothelin-converting enzyme 1</fullName>
    </submittedName>
</protein>
<dbReference type="PROSITE" id="PS51885">
    <property type="entry name" value="NEPRILYSIN"/>
    <property type="match status" value="1"/>
</dbReference>
<name>A0A7D9M0D1_PARCT</name>
<reference evidence="1" key="1">
    <citation type="submission" date="2020-04" db="EMBL/GenBank/DDBJ databases">
        <authorList>
            <person name="Alioto T."/>
            <person name="Alioto T."/>
            <person name="Gomez Garrido J."/>
        </authorList>
    </citation>
    <scope>NUCLEOTIDE SEQUENCE</scope>
    <source>
        <strain evidence="1">A484AB</strain>
    </source>
</reference>
<proteinExistence type="predicted"/>
<evidence type="ECO:0000313" key="2">
    <source>
        <dbReference type="Proteomes" id="UP001152795"/>
    </source>
</evidence>
<organism evidence="1 2">
    <name type="scientific">Paramuricea clavata</name>
    <name type="common">Red gorgonian</name>
    <name type="synonym">Violescent sea-whip</name>
    <dbReference type="NCBI Taxonomy" id="317549"/>
    <lineage>
        <taxon>Eukaryota</taxon>
        <taxon>Metazoa</taxon>
        <taxon>Cnidaria</taxon>
        <taxon>Anthozoa</taxon>
        <taxon>Octocorallia</taxon>
        <taxon>Malacalcyonacea</taxon>
        <taxon>Plexauridae</taxon>
        <taxon>Paramuricea</taxon>
    </lineage>
</organism>
<dbReference type="GO" id="GO:0006508">
    <property type="term" value="P:proteolysis"/>
    <property type="evidence" value="ECO:0007669"/>
    <property type="project" value="InterPro"/>
</dbReference>
<sequence length="72" mass="8066">ITVDPHDLFENILNIKKAQVVTKINELENPPEGGKFPQPPVGVNAFYDPQSNKITVLTGMLKEPFYGSERLK</sequence>
<evidence type="ECO:0000313" key="1">
    <source>
        <dbReference type="EMBL" id="CAB4041289.1"/>
    </source>
</evidence>
<keyword evidence="2" id="KW-1185">Reference proteome</keyword>
<dbReference type="Gene3D" id="3.40.390.10">
    <property type="entry name" value="Collagenase (Catalytic Domain)"/>
    <property type="match status" value="1"/>
</dbReference>